<dbReference type="InterPro" id="IPR002347">
    <property type="entry name" value="SDR_fam"/>
</dbReference>
<dbReference type="PANTHER" id="PTHR44169">
    <property type="entry name" value="NADPH-DEPENDENT 1-ACYLDIHYDROXYACETONE PHOSPHATE REDUCTASE"/>
    <property type="match status" value="1"/>
</dbReference>
<reference evidence="5 6" key="1">
    <citation type="submission" date="2018-02" db="EMBL/GenBank/DDBJ databases">
        <title>The genomes of Aspergillus section Nigri reveals drivers in fungal speciation.</title>
        <authorList>
            <consortium name="DOE Joint Genome Institute"/>
            <person name="Vesth T.C."/>
            <person name="Nybo J."/>
            <person name="Theobald S."/>
            <person name="Brandl J."/>
            <person name="Frisvad J.C."/>
            <person name="Nielsen K.F."/>
            <person name="Lyhne E.K."/>
            <person name="Kogle M.E."/>
            <person name="Kuo A."/>
            <person name="Riley R."/>
            <person name="Clum A."/>
            <person name="Nolan M."/>
            <person name="Lipzen A."/>
            <person name="Salamov A."/>
            <person name="Henrissat B."/>
            <person name="Wiebenga A."/>
            <person name="De vries R.P."/>
            <person name="Grigoriev I.V."/>
            <person name="Mortensen U.H."/>
            <person name="Andersen M.R."/>
            <person name="Baker S.E."/>
        </authorList>
    </citation>
    <scope>NUCLEOTIDE SEQUENCE [LARGE SCALE GENOMIC DNA]</scope>
    <source>
        <strain evidence="5 6">CBS 121593</strain>
    </source>
</reference>
<dbReference type="InterPro" id="IPR020904">
    <property type="entry name" value="Sc_DH/Rdtase_CS"/>
</dbReference>
<dbReference type="GO" id="GO:0006654">
    <property type="term" value="P:phosphatidic acid biosynthetic process"/>
    <property type="evidence" value="ECO:0007669"/>
    <property type="project" value="TreeGrafter"/>
</dbReference>
<proteinExistence type="inferred from homology"/>
<dbReference type="GO" id="GO:0005811">
    <property type="term" value="C:lipid droplet"/>
    <property type="evidence" value="ECO:0007669"/>
    <property type="project" value="TreeGrafter"/>
</dbReference>
<dbReference type="PRINTS" id="PR00080">
    <property type="entry name" value="SDRFAMILY"/>
</dbReference>
<dbReference type="PROSITE" id="PS00061">
    <property type="entry name" value="ADH_SHORT"/>
    <property type="match status" value="1"/>
</dbReference>
<dbReference type="PRINTS" id="PR00081">
    <property type="entry name" value="GDHRDH"/>
</dbReference>
<comment type="similarity">
    <text evidence="1 4">Belongs to the short-chain dehydrogenases/reductases (SDR) family.</text>
</comment>
<organism evidence="5 6">
    <name type="scientific">Aspergillus ibericus CBS 121593</name>
    <dbReference type="NCBI Taxonomy" id="1448316"/>
    <lineage>
        <taxon>Eukaryota</taxon>
        <taxon>Fungi</taxon>
        <taxon>Dikarya</taxon>
        <taxon>Ascomycota</taxon>
        <taxon>Pezizomycotina</taxon>
        <taxon>Eurotiomycetes</taxon>
        <taxon>Eurotiomycetidae</taxon>
        <taxon>Eurotiales</taxon>
        <taxon>Aspergillaceae</taxon>
        <taxon>Aspergillus</taxon>
        <taxon>Aspergillus subgen. Circumdati</taxon>
    </lineage>
</organism>
<accession>A0A395GU94</accession>
<keyword evidence="6" id="KW-1185">Reference proteome</keyword>
<gene>
    <name evidence="5" type="ORF">BO80DRAFT_426809</name>
</gene>
<evidence type="ECO:0000313" key="5">
    <source>
        <dbReference type="EMBL" id="RAK98999.1"/>
    </source>
</evidence>
<dbReference type="VEuPathDB" id="FungiDB:BO80DRAFT_426809"/>
<keyword evidence="2" id="KW-0521">NADP</keyword>
<dbReference type="GO" id="GO:0004806">
    <property type="term" value="F:triacylglycerol lipase activity"/>
    <property type="evidence" value="ECO:0007669"/>
    <property type="project" value="TreeGrafter"/>
</dbReference>
<evidence type="ECO:0000313" key="6">
    <source>
        <dbReference type="Proteomes" id="UP000249402"/>
    </source>
</evidence>
<dbReference type="Pfam" id="PF00106">
    <property type="entry name" value="adh_short"/>
    <property type="match status" value="1"/>
</dbReference>
<dbReference type="Gene3D" id="3.40.50.720">
    <property type="entry name" value="NAD(P)-binding Rossmann-like Domain"/>
    <property type="match status" value="1"/>
</dbReference>
<dbReference type="GO" id="GO:0019433">
    <property type="term" value="P:triglyceride catabolic process"/>
    <property type="evidence" value="ECO:0007669"/>
    <property type="project" value="TreeGrafter"/>
</dbReference>
<dbReference type="GO" id="GO:0005783">
    <property type="term" value="C:endoplasmic reticulum"/>
    <property type="evidence" value="ECO:0007669"/>
    <property type="project" value="TreeGrafter"/>
</dbReference>
<evidence type="ECO:0000256" key="2">
    <source>
        <dbReference type="ARBA" id="ARBA00022857"/>
    </source>
</evidence>
<dbReference type="SUPFAM" id="SSF51735">
    <property type="entry name" value="NAD(P)-binding Rossmann-fold domains"/>
    <property type="match status" value="1"/>
</dbReference>
<dbReference type="EMBL" id="KZ824449">
    <property type="protein sequence ID" value="RAK98999.1"/>
    <property type="molecule type" value="Genomic_DNA"/>
</dbReference>
<keyword evidence="3" id="KW-0560">Oxidoreductase</keyword>
<dbReference type="RefSeq" id="XP_025573327.1">
    <property type="nucleotide sequence ID" value="XM_025719862.1"/>
</dbReference>
<protein>
    <submittedName>
        <fullName evidence="5">Short chain dehydrogenase</fullName>
    </submittedName>
</protein>
<sequence>MSTPRYALITGCGAGGIGHALAVQFQEEGYTVFATLLPHEGRQHLTDRGIYVFDANVTSDKDTEVLREKVEYISGGRLDVLVNNAGICYTMPATDTEVREVEKMFAVNVFGPVRMVHYFHRLLVKAQGTVVNIGSIGGIVPYIYGATYNASKAALHHYGNTLRAELKPFGVRVINVISGEIGTNILRHDANRSLPADSLYLSLATEFRNHVQRKPKTITPAKYAAAVVREVQKSRPAAWFWYGARTGMCRWGDMFLPRTYWDGLFAKWFQFHKLERGVGGKMVW</sequence>
<dbReference type="STRING" id="1448316.A0A395GU94"/>
<evidence type="ECO:0000256" key="4">
    <source>
        <dbReference type="RuleBase" id="RU000363"/>
    </source>
</evidence>
<dbReference type="AlphaFoldDB" id="A0A395GU94"/>
<dbReference type="GO" id="GO:0044550">
    <property type="term" value="P:secondary metabolite biosynthetic process"/>
    <property type="evidence" value="ECO:0007669"/>
    <property type="project" value="UniProtKB-ARBA"/>
</dbReference>
<evidence type="ECO:0000256" key="1">
    <source>
        <dbReference type="ARBA" id="ARBA00006484"/>
    </source>
</evidence>
<dbReference type="OrthoDB" id="2102561at2759"/>
<dbReference type="GO" id="GO:0000140">
    <property type="term" value="F:acylglycerone-phosphate reductase (NADP+) activity"/>
    <property type="evidence" value="ECO:0007669"/>
    <property type="project" value="TreeGrafter"/>
</dbReference>
<dbReference type="GeneID" id="37224727"/>
<dbReference type="Proteomes" id="UP000249402">
    <property type="component" value="Unassembled WGS sequence"/>
</dbReference>
<name>A0A395GU94_9EURO</name>
<evidence type="ECO:0000256" key="3">
    <source>
        <dbReference type="ARBA" id="ARBA00023002"/>
    </source>
</evidence>
<dbReference type="InterPro" id="IPR036291">
    <property type="entry name" value="NAD(P)-bd_dom_sf"/>
</dbReference>
<dbReference type="CDD" id="cd05374">
    <property type="entry name" value="17beta-HSD-like_SDR_c"/>
    <property type="match status" value="1"/>
</dbReference>
<dbReference type="PANTHER" id="PTHR44169:SF3">
    <property type="entry name" value="SHORT-CHAIN DEHYDROGENASE SRDE"/>
    <property type="match status" value="1"/>
</dbReference>